<dbReference type="AlphaFoldDB" id="A0A9N9XA10"/>
<organism evidence="1 2">
    <name type="scientific">Diabrotica balteata</name>
    <name type="common">Banded cucumber beetle</name>
    <dbReference type="NCBI Taxonomy" id="107213"/>
    <lineage>
        <taxon>Eukaryota</taxon>
        <taxon>Metazoa</taxon>
        <taxon>Ecdysozoa</taxon>
        <taxon>Arthropoda</taxon>
        <taxon>Hexapoda</taxon>
        <taxon>Insecta</taxon>
        <taxon>Pterygota</taxon>
        <taxon>Neoptera</taxon>
        <taxon>Endopterygota</taxon>
        <taxon>Coleoptera</taxon>
        <taxon>Polyphaga</taxon>
        <taxon>Cucujiformia</taxon>
        <taxon>Chrysomeloidea</taxon>
        <taxon>Chrysomelidae</taxon>
        <taxon>Galerucinae</taxon>
        <taxon>Diabroticina</taxon>
        <taxon>Diabroticites</taxon>
        <taxon>Diabrotica</taxon>
    </lineage>
</organism>
<accession>A0A9N9XA10</accession>
<gene>
    <name evidence="1" type="ORF">DIABBA_LOCUS4459</name>
</gene>
<keyword evidence="2" id="KW-1185">Reference proteome</keyword>
<reference evidence="1" key="1">
    <citation type="submission" date="2022-01" db="EMBL/GenBank/DDBJ databases">
        <authorList>
            <person name="King R."/>
        </authorList>
    </citation>
    <scope>NUCLEOTIDE SEQUENCE</scope>
</reference>
<dbReference type="Proteomes" id="UP001153709">
    <property type="component" value="Chromosome 3"/>
</dbReference>
<name>A0A9N9XA10_DIABA</name>
<dbReference type="OrthoDB" id="6763847at2759"/>
<dbReference type="EMBL" id="OU898278">
    <property type="protein sequence ID" value="CAG9830798.1"/>
    <property type="molecule type" value="Genomic_DNA"/>
</dbReference>
<proteinExistence type="predicted"/>
<evidence type="ECO:0000313" key="2">
    <source>
        <dbReference type="Proteomes" id="UP001153709"/>
    </source>
</evidence>
<evidence type="ECO:0000313" key="1">
    <source>
        <dbReference type="EMBL" id="CAG9830798.1"/>
    </source>
</evidence>
<sequence>MPPGVQPLSVDDCNTCSKIKVELDGLKTSNPNSSRITELDTELKVHLAKQKAAQNMMKSYESNQYENTEVVCIDLQQALPTPKLTCNIQYYKRKMWTYNLGIET</sequence>
<protein>
    <submittedName>
        <fullName evidence="1">Uncharacterized protein</fullName>
    </submittedName>
</protein>